<gene>
    <name evidence="1" type="ORF">Vgi01_46960</name>
</gene>
<comment type="caution">
    <text evidence="1">The sequence shown here is derived from an EMBL/GenBank/DDBJ whole genome shotgun (WGS) entry which is preliminary data.</text>
</comment>
<organism evidence="1 2">
    <name type="scientific">Micromonospora gifhornensis</name>
    <dbReference type="NCBI Taxonomy" id="84594"/>
    <lineage>
        <taxon>Bacteria</taxon>
        <taxon>Bacillati</taxon>
        <taxon>Actinomycetota</taxon>
        <taxon>Actinomycetes</taxon>
        <taxon>Micromonosporales</taxon>
        <taxon>Micromonosporaceae</taxon>
        <taxon>Micromonospora</taxon>
    </lineage>
</organism>
<sequence length="224" mass="23165">MTVTVSTPAAATDLARYHTLACTTGVVTALGVLQAETSPGIVPVGPGGHTLLPAAVYAASDRYTTPQGPRPQPYGQKVLDRIVTADGELIAWRVPGGGPDPDTGAAWTAGIAWIRLGLTTRLLEQAAEHLRGRTIAGVVTLHLPMVRGILADAAAGIAEARALLDTDACGTDLHRVHRALDESGRSCLHLFGAAGFLTDGPGGDLHVSELLAETYPPPTDMEAS</sequence>
<dbReference type="SUPFAM" id="SSF47203">
    <property type="entry name" value="Acyl-CoA dehydrogenase C-terminal domain-like"/>
    <property type="match status" value="1"/>
</dbReference>
<evidence type="ECO:0008006" key="3">
    <source>
        <dbReference type="Google" id="ProtNLM"/>
    </source>
</evidence>
<dbReference type="EMBL" id="BOPA01000035">
    <property type="protein sequence ID" value="GIJ18012.1"/>
    <property type="molecule type" value="Genomic_DNA"/>
</dbReference>
<evidence type="ECO:0000313" key="2">
    <source>
        <dbReference type="Proteomes" id="UP000647860"/>
    </source>
</evidence>
<accession>A0ABQ4IJD1</accession>
<proteinExistence type="predicted"/>
<protein>
    <recommendedName>
        <fullName evidence="3">Acyl-CoA dehydrogenase, C-terminal domain</fullName>
    </recommendedName>
</protein>
<dbReference type="Proteomes" id="UP000647860">
    <property type="component" value="Unassembled WGS sequence"/>
</dbReference>
<dbReference type="InterPro" id="IPR036250">
    <property type="entry name" value="AcylCo_DH-like_C"/>
</dbReference>
<dbReference type="Gene3D" id="1.20.140.10">
    <property type="entry name" value="Butyryl-CoA Dehydrogenase, subunit A, domain 3"/>
    <property type="match status" value="1"/>
</dbReference>
<dbReference type="RefSeq" id="WP_204292386.1">
    <property type="nucleotide sequence ID" value="NZ_BAAAGZ010000001.1"/>
</dbReference>
<evidence type="ECO:0000313" key="1">
    <source>
        <dbReference type="EMBL" id="GIJ18012.1"/>
    </source>
</evidence>
<reference evidence="1 2" key="1">
    <citation type="submission" date="2021-01" db="EMBL/GenBank/DDBJ databases">
        <title>Whole genome shotgun sequence of Verrucosispora gifhornensis NBRC 16317.</title>
        <authorList>
            <person name="Komaki H."/>
            <person name="Tamura T."/>
        </authorList>
    </citation>
    <scope>NUCLEOTIDE SEQUENCE [LARGE SCALE GENOMIC DNA]</scope>
    <source>
        <strain evidence="1 2">NBRC 16317</strain>
    </source>
</reference>
<keyword evidence="2" id="KW-1185">Reference proteome</keyword>
<name>A0ABQ4IJD1_9ACTN</name>